<dbReference type="AlphaFoldDB" id="A0A5C7DMJ6"/>
<sequence length="767" mass="84479">MKLSYHTSKVLMGVSISALLSSVALAQNIDIQYTGLDQNNAKNYFNKETNGNFTLKNEYTNNDLTLNIKIWDIPNELLEKNSQLYDKAGVKIDLGNNNLTINNIDMHSNTSIDENKAAYIGNFNISAKNIYANDIIFQALHKESIINGNLHLQGSKEVDIKNIAGAHDDRRGSTILIGNGIAGTSGSLSINGNLKADKTGFVYQSDNRNQVAIKVNGNVNITNSIFSVGTSSFNNLKLDNFTFMQADSFNKNIIENQITASLGKDIYSVLENKEKLETDETLVHILDLSEFVNYKLSISNDGKHLLVNGGANDNINNNKMILESEKEYLSYFKERLKEELESDKCSNDTKKCENIYNALKEIKNKIQNIDKIIASNSNGPISNEDYIKNDSSVSTSNKDFVSKILDGLKIGGDFNAIGSIKFDKVGEQVANDIKDSAKSISNVNQASSGINSTINVSNDVSIGSRVAMLNNPYGNYATKLSQIRFAANDYMGNYVDNYKNSIWANVIGGANIIDGDSGALYGATIGMDRKINDETIIGAYFTYANAKIKDNLLTQKSDNFQFGAYSNIYITPKVEVNVKAYAQISPTDQDIINRGFNTINSADFNRKFFGLNANVGYVFDFSNNTLFIKPFAGANYYYGHTPSYKENGIAGKDVNSASNNSISLELGAEFRKYMSEASYLFITPKIEQYVMNNGDDYVASLNGVALPSVKSNDKKKTYAQIIIGGNVDINEQFSLNAGIGAKQILAGKTDNKNETYVSGQVGFKYKF</sequence>
<feature type="domain" description="Autotransporter" evidence="2">
    <location>
        <begin position="495"/>
        <end position="767"/>
    </location>
</feature>
<evidence type="ECO:0000256" key="1">
    <source>
        <dbReference type="SAM" id="SignalP"/>
    </source>
</evidence>
<dbReference type="InterPro" id="IPR036709">
    <property type="entry name" value="Autotransporte_beta_dom_sf"/>
</dbReference>
<feature type="chain" id="PRO_5023079527" evidence="1">
    <location>
        <begin position="27"/>
        <end position="767"/>
    </location>
</feature>
<dbReference type="SMART" id="SM00869">
    <property type="entry name" value="Autotransporter"/>
    <property type="match status" value="1"/>
</dbReference>
<protein>
    <submittedName>
        <fullName evidence="3">Autotransporter outer membrane beta-barrel domain-containing protein</fullName>
    </submittedName>
</protein>
<name>A0A5C7DMJ6_9BACT</name>
<dbReference type="PROSITE" id="PS51208">
    <property type="entry name" value="AUTOTRANSPORTER"/>
    <property type="match status" value="1"/>
</dbReference>
<evidence type="ECO:0000313" key="3">
    <source>
        <dbReference type="EMBL" id="TXE83495.1"/>
    </source>
</evidence>
<dbReference type="Gene3D" id="2.40.128.130">
    <property type="entry name" value="Autotransporter beta-domain"/>
    <property type="match status" value="1"/>
</dbReference>
<dbReference type="InterPro" id="IPR005546">
    <property type="entry name" value="Autotransporte_beta"/>
</dbReference>
<dbReference type="Proteomes" id="UP000321310">
    <property type="component" value="Unassembled WGS sequence"/>
</dbReference>
<reference evidence="3 4" key="1">
    <citation type="submission" date="2019-07" db="EMBL/GenBank/DDBJ databases">
        <title>Rapid identification of Enteric Bacteria from Whole Genome Sequences (WGS) using Average Nucleotide Identity (ANI).</title>
        <authorList>
            <person name="Lane C."/>
        </authorList>
    </citation>
    <scope>NUCLEOTIDE SEQUENCE [LARGE SCALE GENOMIC DNA]</scope>
    <source>
        <strain evidence="3 4">2016D-0250</strain>
    </source>
</reference>
<evidence type="ECO:0000313" key="4">
    <source>
        <dbReference type="Proteomes" id="UP000321310"/>
    </source>
</evidence>
<accession>A0A5C7DMJ6</accession>
<comment type="caution">
    <text evidence="3">The sequence shown here is derived from an EMBL/GenBank/DDBJ whole genome shotgun (WGS) entry which is preliminary data.</text>
</comment>
<feature type="signal peptide" evidence="1">
    <location>
        <begin position="1"/>
        <end position="26"/>
    </location>
</feature>
<evidence type="ECO:0000259" key="2">
    <source>
        <dbReference type="PROSITE" id="PS51208"/>
    </source>
</evidence>
<dbReference type="EMBL" id="VOWB01000027">
    <property type="protein sequence ID" value="TXE83495.1"/>
    <property type="molecule type" value="Genomic_DNA"/>
</dbReference>
<gene>
    <name evidence="3" type="ORF">FPD46_02325</name>
</gene>
<keyword evidence="1" id="KW-0732">Signal</keyword>
<dbReference type="RefSeq" id="WP_147575163.1">
    <property type="nucleotide sequence ID" value="NZ_VOWB01000027.1"/>
</dbReference>
<organism evidence="3 4">
    <name type="scientific">Campylobacter peloridis</name>
    <dbReference type="NCBI Taxonomy" id="488546"/>
    <lineage>
        <taxon>Bacteria</taxon>
        <taxon>Pseudomonadati</taxon>
        <taxon>Campylobacterota</taxon>
        <taxon>Epsilonproteobacteria</taxon>
        <taxon>Campylobacterales</taxon>
        <taxon>Campylobacteraceae</taxon>
        <taxon>Campylobacter</taxon>
    </lineage>
</organism>
<dbReference type="Pfam" id="PF03797">
    <property type="entry name" value="Autotransporter"/>
    <property type="match status" value="1"/>
</dbReference>
<dbReference type="SUPFAM" id="SSF103515">
    <property type="entry name" value="Autotransporter"/>
    <property type="match status" value="1"/>
</dbReference>
<proteinExistence type="predicted"/>